<dbReference type="Proteomes" id="UP000734854">
    <property type="component" value="Unassembled WGS sequence"/>
</dbReference>
<name>A0A8J5KG15_ZINOF</name>
<organism evidence="2 3">
    <name type="scientific">Zingiber officinale</name>
    <name type="common">Ginger</name>
    <name type="synonym">Amomum zingiber</name>
    <dbReference type="NCBI Taxonomy" id="94328"/>
    <lineage>
        <taxon>Eukaryota</taxon>
        <taxon>Viridiplantae</taxon>
        <taxon>Streptophyta</taxon>
        <taxon>Embryophyta</taxon>
        <taxon>Tracheophyta</taxon>
        <taxon>Spermatophyta</taxon>
        <taxon>Magnoliopsida</taxon>
        <taxon>Liliopsida</taxon>
        <taxon>Zingiberales</taxon>
        <taxon>Zingiberaceae</taxon>
        <taxon>Zingiber</taxon>
    </lineage>
</organism>
<dbReference type="PANTHER" id="PTHR33600:SF4">
    <property type="entry name" value="PLASTID DIVISION PROTEIN PDV1"/>
    <property type="match status" value="1"/>
</dbReference>
<dbReference type="InterPro" id="IPR038939">
    <property type="entry name" value="PDV1/PDV2"/>
</dbReference>
<dbReference type="AlphaFoldDB" id="A0A8J5KG15"/>
<dbReference type="GO" id="GO:0010020">
    <property type="term" value="P:chloroplast fission"/>
    <property type="evidence" value="ECO:0007669"/>
    <property type="project" value="InterPro"/>
</dbReference>
<dbReference type="EMBL" id="JACMSC010000014">
    <property type="protein sequence ID" value="KAG6488610.1"/>
    <property type="molecule type" value="Genomic_DNA"/>
</dbReference>
<evidence type="ECO:0000259" key="1">
    <source>
        <dbReference type="Pfam" id="PF24847"/>
    </source>
</evidence>
<evidence type="ECO:0000313" key="3">
    <source>
        <dbReference type="Proteomes" id="UP000734854"/>
    </source>
</evidence>
<gene>
    <name evidence="2" type="ORF">ZIOFF_049857</name>
</gene>
<comment type="caution">
    <text evidence="2">The sequence shown here is derived from an EMBL/GenBank/DDBJ whole genome shotgun (WGS) entry which is preliminary data.</text>
</comment>
<accession>A0A8J5KG15</accession>
<feature type="domain" description="DUF7722" evidence="1">
    <location>
        <begin position="41"/>
        <end position="74"/>
    </location>
</feature>
<keyword evidence="3" id="KW-1185">Reference proteome</keyword>
<sequence length="248" mass="27600">MGSLGPSMGMGMTKVIPTANKLQQKQLEQRGSSCFQMPLHYPRYTRADYETMPEWKLNCLLQEYGLPATGGVDDRGTCSERAERVAAIARLEQSRVVLAKRLADHRGKKYKVIEDALAFVGDVHDMGNFGRPDFLSENEITGSQLGKNLEGKEEKQPSMFVQVFLSSFTAAKRSIRLVGFQGMLGNAAIFAVSMLAFLQLNRVACNGGTARTQDRAFYRMRNESDFMLLDKSSKGNRLKQLDVLSARG</sequence>
<evidence type="ECO:0000313" key="2">
    <source>
        <dbReference type="EMBL" id="KAG6488610.1"/>
    </source>
</evidence>
<protein>
    <recommendedName>
        <fullName evidence="1">DUF7722 domain-containing protein</fullName>
    </recommendedName>
</protein>
<dbReference type="InterPro" id="IPR056139">
    <property type="entry name" value="DUF7722"/>
</dbReference>
<proteinExistence type="predicted"/>
<dbReference type="PANTHER" id="PTHR33600">
    <property type="entry name" value="PLASTID DIVISION PROTEIN PDV2"/>
    <property type="match status" value="1"/>
</dbReference>
<dbReference type="Pfam" id="PF24847">
    <property type="entry name" value="DUF7722"/>
    <property type="match status" value="1"/>
</dbReference>
<reference evidence="2 3" key="1">
    <citation type="submission" date="2020-08" db="EMBL/GenBank/DDBJ databases">
        <title>Plant Genome Project.</title>
        <authorList>
            <person name="Zhang R.-G."/>
        </authorList>
    </citation>
    <scope>NUCLEOTIDE SEQUENCE [LARGE SCALE GENOMIC DNA]</scope>
    <source>
        <tissue evidence="2">Rhizome</tissue>
    </source>
</reference>